<dbReference type="SUPFAM" id="SSF52374">
    <property type="entry name" value="Nucleotidylyl transferase"/>
    <property type="match status" value="1"/>
</dbReference>
<evidence type="ECO:0000256" key="7">
    <source>
        <dbReference type="ARBA" id="ARBA00023027"/>
    </source>
</evidence>
<accession>A0A0F9T7S1</accession>
<dbReference type="PANTHER" id="PTHR39321:SF3">
    <property type="entry name" value="PHOSPHOPANTETHEINE ADENYLYLTRANSFERASE"/>
    <property type="match status" value="1"/>
</dbReference>
<protein>
    <recommendedName>
        <fullName evidence="8">Cytidyltransferase-like domain-containing protein</fullName>
    </recommendedName>
</protein>
<dbReference type="PANTHER" id="PTHR39321">
    <property type="entry name" value="NICOTINATE-NUCLEOTIDE ADENYLYLTRANSFERASE-RELATED"/>
    <property type="match status" value="1"/>
</dbReference>
<keyword evidence="6" id="KW-0067">ATP-binding</keyword>
<evidence type="ECO:0000256" key="5">
    <source>
        <dbReference type="ARBA" id="ARBA00022741"/>
    </source>
</evidence>
<evidence type="ECO:0000256" key="1">
    <source>
        <dbReference type="ARBA" id="ARBA00004790"/>
    </source>
</evidence>
<dbReference type="InterPro" id="IPR004821">
    <property type="entry name" value="Cyt_trans-like"/>
</dbReference>
<keyword evidence="4" id="KW-0548">Nucleotidyltransferase</keyword>
<gene>
    <name evidence="9" type="ORF">LCGC14_0762260</name>
</gene>
<reference evidence="9" key="1">
    <citation type="journal article" date="2015" name="Nature">
        <title>Complex archaea that bridge the gap between prokaryotes and eukaryotes.</title>
        <authorList>
            <person name="Spang A."/>
            <person name="Saw J.H."/>
            <person name="Jorgensen S.L."/>
            <person name="Zaremba-Niedzwiedzka K."/>
            <person name="Martijn J."/>
            <person name="Lind A.E."/>
            <person name="van Eijk R."/>
            <person name="Schleper C."/>
            <person name="Guy L."/>
            <person name="Ettema T.J."/>
        </authorList>
    </citation>
    <scope>NUCLEOTIDE SEQUENCE</scope>
</reference>
<dbReference type="GO" id="GO:0005524">
    <property type="term" value="F:ATP binding"/>
    <property type="evidence" value="ECO:0007669"/>
    <property type="project" value="UniProtKB-KW"/>
</dbReference>
<keyword evidence="7" id="KW-0520">NAD</keyword>
<dbReference type="HAMAP" id="MF_00244">
    <property type="entry name" value="NaMN_adenylyltr"/>
    <property type="match status" value="1"/>
</dbReference>
<dbReference type="CDD" id="cd02165">
    <property type="entry name" value="NMNAT"/>
    <property type="match status" value="1"/>
</dbReference>
<dbReference type="AlphaFoldDB" id="A0A0F9T7S1"/>
<comment type="pathway">
    <text evidence="1">Cofactor biosynthesis; NAD(+) biosynthesis.</text>
</comment>
<dbReference type="InterPro" id="IPR005248">
    <property type="entry name" value="NadD/NMNAT"/>
</dbReference>
<proteinExistence type="inferred from homology"/>
<dbReference type="InterPro" id="IPR014729">
    <property type="entry name" value="Rossmann-like_a/b/a_fold"/>
</dbReference>
<dbReference type="EMBL" id="LAZR01001886">
    <property type="protein sequence ID" value="KKN37543.1"/>
    <property type="molecule type" value="Genomic_DNA"/>
</dbReference>
<name>A0A0F9T7S1_9ZZZZ</name>
<dbReference type="GO" id="GO:0070566">
    <property type="term" value="F:adenylyltransferase activity"/>
    <property type="evidence" value="ECO:0007669"/>
    <property type="project" value="UniProtKB-ARBA"/>
</dbReference>
<evidence type="ECO:0000256" key="3">
    <source>
        <dbReference type="ARBA" id="ARBA00022679"/>
    </source>
</evidence>
<comment type="caution">
    <text evidence="9">The sequence shown here is derived from an EMBL/GenBank/DDBJ whole genome shotgun (WGS) entry which is preliminary data.</text>
</comment>
<dbReference type="GO" id="GO:0009435">
    <property type="term" value="P:NAD+ biosynthetic process"/>
    <property type="evidence" value="ECO:0007669"/>
    <property type="project" value="UniProtKB-UniPathway"/>
</dbReference>
<evidence type="ECO:0000259" key="8">
    <source>
        <dbReference type="Pfam" id="PF01467"/>
    </source>
</evidence>
<keyword evidence="2" id="KW-0662">Pyridine nucleotide biosynthesis</keyword>
<dbReference type="Gene3D" id="3.40.50.620">
    <property type="entry name" value="HUPs"/>
    <property type="match status" value="1"/>
</dbReference>
<evidence type="ECO:0000256" key="2">
    <source>
        <dbReference type="ARBA" id="ARBA00022642"/>
    </source>
</evidence>
<sequence>MPLTDHLAIFGGSMDPPHIGHQISCMWLRTALNAQFVHVVPTFEHCFGKKLSDFKHRVEMVKRMCEPFRGMVCVSEAEEDLPKPNITYNLLQYYKGYSDKIAVVIGSDLIPDLHKWAKWEEVADESRVIAIGRFGFKDMTSPLSIYQYPIELSAVSSSDIRKRIAEGQDITGLVPKSVKDYIEEHGLYK</sequence>
<dbReference type="UniPathway" id="UPA00253"/>
<evidence type="ECO:0000256" key="4">
    <source>
        <dbReference type="ARBA" id="ARBA00022695"/>
    </source>
</evidence>
<keyword evidence="3" id="KW-0808">Transferase</keyword>
<feature type="domain" description="Cytidyltransferase-like" evidence="8">
    <location>
        <begin position="9"/>
        <end position="163"/>
    </location>
</feature>
<keyword evidence="5" id="KW-0547">Nucleotide-binding</keyword>
<organism evidence="9">
    <name type="scientific">marine sediment metagenome</name>
    <dbReference type="NCBI Taxonomy" id="412755"/>
    <lineage>
        <taxon>unclassified sequences</taxon>
        <taxon>metagenomes</taxon>
        <taxon>ecological metagenomes</taxon>
    </lineage>
</organism>
<evidence type="ECO:0000256" key="6">
    <source>
        <dbReference type="ARBA" id="ARBA00022840"/>
    </source>
</evidence>
<dbReference type="Pfam" id="PF01467">
    <property type="entry name" value="CTP_transf_like"/>
    <property type="match status" value="1"/>
</dbReference>
<evidence type="ECO:0000313" key="9">
    <source>
        <dbReference type="EMBL" id="KKN37543.1"/>
    </source>
</evidence>